<name>A0ABR2WKT1_9FUNG</name>
<evidence type="ECO:0000313" key="2">
    <source>
        <dbReference type="EMBL" id="KAK9762144.1"/>
    </source>
</evidence>
<dbReference type="EMBL" id="JASJQH010001074">
    <property type="protein sequence ID" value="KAK9762144.1"/>
    <property type="molecule type" value="Genomic_DNA"/>
</dbReference>
<feature type="signal peptide" evidence="1">
    <location>
        <begin position="1"/>
        <end position="23"/>
    </location>
</feature>
<feature type="chain" id="PRO_5045358978" evidence="1">
    <location>
        <begin position="24"/>
        <end position="108"/>
    </location>
</feature>
<protein>
    <submittedName>
        <fullName evidence="2">Uncharacterized protein</fullName>
    </submittedName>
</protein>
<accession>A0ABR2WKT1</accession>
<proteinExistence type="predicted"/>
<reference evidence="2 3" key="1">
    <citation type="submission" date="2023-04" db="EMBL/GenBank/DDBJ databases">
        <title>Genome of Basidiobolus ranarum AG-B5.</title>
        <authorList>
            <person name="Stajich J.E."/>
            <person name="Carter-House D."/>
            <person name="Gryganskyi A."/>
        </authorList>
    </citation>
    <scope>NUCLEOTIDE SEQUENCE [LARGE SCALE GENOMIC DNA]</scope>
    <source>
        <strain evidence="2 3">AG-B5</strain>
    </source>
</reference>
<sequence>MTKITILLLSILIVLLMAKQTVGQTGELRVGGAEGDGEDGASSRDPRCNGLVWASMCVRDQAVITNCERAPEGTKRGDKCRYAAKLCTLRPGAKKSSFAASVKKTCFD</sequence>
<gene>
    <name evidence="2" type="ORF">K7432_012405</name>
</gene>
<evidence type="ECO:0000313" key="3">
    <source>
        <dbReference type="Proteomes" id="UP001479436"/>
    </source>
</evidence>
<keyword evidence="1" id="KW-0732">Signal</keyword>
<organism evidence="2 3">
    <name type="scientific">Basidiobolus ranarum</name>
    <dbReference type="NCBI Taxonomy" id="34480"/>
    <lineage>
        <taxon>Eukaryota</taxon>
        <taxon>Fungi</taxon>
        <taxon>Fungi incertae sedis</taxon>
        <taxon>Zoopagomycota</taxon>
        <taxon>Entomophthoromycotina</taxon>
        <taxon>Basidiobolomycetes</taxon>
        <taxon>Basidiobolales</taxon>
        <taxon>Basidiobolaceae</taxon>
        <taxon>Basidiobolus</taxon>
    </lineage>
</organism>
<comment type="caution">
    <text evidence="2">The sequence shown here is derived from an EMBL/GenBank/DDBJ whole genome shotgun (WGS) entry which is preliminary data.</text>
</comment>
<keyword evidence="3" id="KW-1185">Reference proteome</keyword>
<evidence type="ECO:0000256" key="1">
    <source>
        <dbReference type="SAM" id="SignalP"/>
    </source>
</evidence>
<dbReference type="Proteomes" id="UP001479436">
    <property type="component" value="Unassembled WGS sequence"/>
</dbReference>